<dbReference type="GO" id="GO:0006799">
    <property type="term" value="P:polyphosphate biosynthetic process"/>
    <property type="evidence" value="ECO:0007669"/>
    <property type="project" value="UniProtKB-ARBA"/>
</dbReference>
<proteinExistence type="predicted"/>
<evidence type="ECO:0000259" key="1">
    <source>
        <dbReference type="Pfam" id="PF09359"/>
    </source>
</evidence>
<sequence>MGTKYRHEWKHVINAADRIAIRQRLRAVARPDPHTVDGKYMIRSLYFDDLNDTALREKIDGVNLREKFRIRYYNGDTSRIHLEKKCKTNGLCSKFSAALTRGEAQSIADGRIEWMRDDGRPLVKELYVKMRNRGLKPKTIVDYTREPFIFGPGNVRVTIDYDIRTGMNGTDFLNPDCITVPAGDAAIILEVKWDEYLPDIIRDAVDLKGRRAEAFSKYAACRIYG</sequence>
<dbReference type="AlphaFoldDB" id="A0A1I6JRF9"/>
<dbReference type="Gene3D" id="3.20.100.30">
    <property type="entry name" value="VTC, catalytic tunnel domain"/>
    <property type="match status" value="1"/>
</dbReference>
<dbReference type="Pfam" id="PF09359">
    <property type="entry name" value="VTC"/>
    <property type="match status" value="1"/>
</dbReference>
<feature type="domain" description="VTC" evidence="1">
    <location>
        <begin position="6"/>
        <end position="221"/>
    </location>
</feature>
<protein>
    <submittedName>
        <fullName evidence="2">VTC domain-containing protein</fullName>
    </submittedName>
</protein>
<reference evidence="2 3" key="1">
    <citation type="submission" date="2016-10" db="EMBL/GenBank/DDBJ databases">
        <authorList>
            <person name="de Groot N.N."/>
        </authorList>
    </citation>
    <scope>NUCLEOTIDE SEQUENCE [LARGE SCALE GENOMIC DNA]</scope>
    <source>
        <strain evidence="2 3">F</strain>
    </source>
</reference>
<dbReference type="Proteomes" id="UP000214760">
    <property type="component" value="Unassembled WGS sequence"/>
</dbReference>
<organism evidence="2 3">
    <name type="scientific">[Clostridium] aminophilum</name>
    <dbReference type="NCBI Taxonomy" id="1526"/>
    <lineage>
        <taxon>Bacteria</taxon>
        <taxon>Bacillati</taxon>
        <taxon>Bacillota</taxon>
        <taxon>Clostridia</taxon>
        <taxon>Lachnospirales</taxon>
        <taxon>Lachnospiraceae</taxon>
    </lineage>
</organism>
<dbReference type="EMBL" id="FOZC01000010">
    <property type="protein sequence ID" value="SFR81569.1"/>
    <property type="molecule type" value="Genomic_DNA"/>
</dbReference>
<accession>A0A1I6JRF9</accession>
<evidence type="ECO:0000313" key="2">
    <source>
        <dbReference type="EMBL" id="SFR81569.1"/>
    </source>
</evidence>
<dbReference type="CDD" id="cd07750">
    <property type="entry name" value="PolyPPase_VTC_like"/>
    <property type="match status" value="1"/>
</dbReference>
<dbReference type="InterPro" id="IPR042267">
    <property type="entry name" value="VTC_sf"/>
</dbReference>
<name>A0A1I6JRF9_9FIRM</name>
<dbReference type="InterPro" id="IPR018966">
    <property type="entry name" value="VTC_domain"/>
</dbReference>
<evidence type="ECO:0000313" key="3">
    <source>
        <dbReference type="Proteomes" id="UP000214760"/>
    </source>
</evidence>
<dbReference type="RefSeq" id="WP_031473430.1">
    <property type="nucleotide sequence ID" value="NZ_FOZC01000010.1"/>
</dbReference>
<gene>
    <name evidence="2" type="ORF">SAMN02910262_01838</name>
</gene>